<dbReference type="PANTHER" id="PTHR37834">
    <property type="entry name" value="GDSL-LIKE LIPASE/ACYLHYDROLASE DOMAIN PROTEIN (AFU_ORTHOLOGUE AFUA_2G00620)"/>
    <property type="match status" value="1"/>
</dbReference>
<dbReference type="CDD" id="cd01831">
    <property type="entry name" value="Endoglucanase_E_like"/>
    <property type="match status" value="1"/>
</dbReference>
<dbReference type="InterPro" id="IPR013830">
    <property type="entry name" value="SGNH_hydro"/>
</dbReference>
<gene>
    <name evidence="3" type="ORF">CYFUS_006956</name>
</gene>
<reference evidence="3 4" key="1">
    <citation type="submission" date="2017-06" db="EMBL/GenBank/DDBJ databases">
        <title>Sequencing and comparative analysis of myxobacterial genomes.</title>
        <authorList>
            <person name="Rupp O."/>
            <person name="Goesmann A."/>
            <person name="Sogaard-Andersen L."/>
        </authorList>
    </citation>
    <scope>NUCLEOTIDE SEQUENCE [LARGE SCALE GENOMIC DNA]</scope>
    <source>
        <strain evidence="3 4">DSM 52655</strain>
    </source>
</reference>
<dbReference type="InterPro" id="IPR037461">
    <property type="entry name" value="CtCE2-like_dom"/>
</dbReference>
<dbReference type="Pfam" id="PF13472">
    <property type="entry name" value="Lipase_GDSL_2"/>
    <property type="match status" value="1"/>
</dbReference>
<dbReference type="PANTHER" id="PTHR37834:SF2">
    <property type="entry name" value="ESTERASE, SGNH HYDROLASE-TYPE"/>
    <property type="match status" value="1"/>
</dbReference>
<evidence type="ECO:0008006" key="5">
    <source>
        <dbReference type="Google" id="ProtNLM"/>
    </source>
</evidence>
<dbReference type="EMBL" id="CP022098">
    <property type="protein sequence ID" value="ATB41490.1"/>
    <property type="molecule type" value="Genomic_DNA"/>
</dbReference>
<protein>
    <recommendedName>
        <fullName evidence="5">Endoglucanase E</fullName>
    </recommendedName>
</protein>
<proteinExistence type="predicted"/>
<organism evidence="3 4">
    <name type="scientific">Cystobacter fuscus</name>
    <dbReference type="NCBI Taxonomy" id="43"/>
    <lineage>
        <taxon>Bacteria</taxon>
        <taxon>Pseudomonadati</taxon>
        <taxon>Myxococcota</taxon>
        <taxon>Myxococcia</taxon>
        <taxon>Myxococcales</taxon>
        <taxon>Cystobacterineae</taxon>
        <taxon>Archangiaceae</taxon>
        <taxon>Cystobacter</taxon>
    </lineage>
</organism>
<dbReference type="InterPro" id="IPR040794">
    <property type="entry name" value="CE2_N"/>
</dbReference>
<dbReference type="GO" id="GO:0052689">
    <property type="term" value="F:carboxylic ester hydrolase activity"/>
    <property type="evidence" value="ECO:0007669"/>
    <property type="project" value="InterPro"/>
</dbReference>
<dbReference type="KEGG" id="cfus:CYFUS_006956"/>
<dbReference type="SUPFAM" id="SSF52266">
    <property type="entry name" value="SGNH hydrolase"/>
    <property type="match status" value="1"/>
</dbReference>
<dbReference type="RefSeq" id="WP_095989208.1">
    <property type="nucleotide sequence ID" value="NZ_CP022098.1"/>
</dbReference>
<feature type="domain" description="SGNH hydrolase-type esterase" evidence="1">
    <location>
        <begin position="155"/>
        <end position="367"/>
    </location>
</feature>
<dbReference type="InterPro" id="IPR036514">
    <property type="entry name" value="SGNH_hydro_sf"/>
</dbReference>
<dbReference type="InterPro" id="IPR052762">
    <property type="entry name" value="PCW_deacetylase/CE"/>
</dbReference>
<feature type="domain" description="Carbohydrate esterase 2 N-terminal" evidence="2">
    <location>
        <begin position="36"/>
        <end position="146"/>
    </location>
</feature>
<dbReference type="Gene3D" id="3.40.50.1110">
    <property type="entry name" value="SGNH hydrolase"/>
    <property type="match status" value="1"/>
</dbReference>
<evidence type="ECO:0000313" key="4">
    <source>
        <dbReference type="Proteomes" id="UP000217257"/>
    </source>
</evidence>
<evidence type="ECO:0000259" key="2">
    <source>
        <dbReference type="Pfam" id="PF17996"/>
    </source>
</evidence>
<dbReference type="PROSITE" id="PS51257">
    <property type="entry name" value="PROKAR_LIPOPROTEIN"/>
    <property type="match status" value="1"/>
</dbReference>
<sequence length="381" mass="42767">MNLARWLWLPLVLGMAGCEPFDPWYDFPANDKRLQFIGRMDFTTPEGPTYAHPGTTIRFRCDCTGVDVSFEDKGKGGDENTNFVNILVDGEHAAKVELRREGGMIRGARALPPGEHVIEIVKRTESYAGTIRFLGLSLQGSLLDPPPWPTRRMEFIGDSITCGYGNEVRIYAPTYTEPNTGYHSENEDISKAYGSLLGRKYDADVITTCISGMGVYRNLNGSTGEKAFPNLYRRIYPGQDKPLWNTSLFVPEVIVINLGNNDFNVRDESNMPSAPPARPFQDAYKAFVQQLRGYYPKAKIVCTIGPLMNDNYPAGRKHWTLIQKYVSDMVDVLHEEGDSNVYYFAYTPVLTDPYGEDWHPTAEVHAAMAKELGAFLDANVF</sequence>
<dbReference type="Proteomes" id="UP000217257">
    <property type="component" value="Chromosome"/>
</dbReference>
<dbReference type="Gene3D" id="2.60.120.260">
    <property type="entry name" value="Galactose-binding domain-like"/>
    <property type="match status" value="1"/>
</dbReference>
<evidence type="ECO:0000313" key="3">
    <source>
        <dbReference type="EMBL" id="ATB41490.1"/>
    </source>
</evidence>
<evidence type="ECO:0000259" key="1">
    <source>
        <dbReference type="Pfam" id="PF13472"/>
    </source>
</evidence>
<dbReference type="AlphaFoldDB" id="A0A250JD27"/>
<dbReference type="Pfam" id="PF17996">
    <property type="entry name" value="CE2_N"/>
    <property type="match status" value="1"/>
</dbReference>
<accession>A0A250JD27</accession>
<name>A0A250JD27_9BACT</name>